<comment type="caution">
    <text evidence="3">The sequence shown here is derived from an EMBL/GenBank/DDBJ whole genome shotgun (WGS) entry which is preliminary data.</text>
</comment>
<dbReference type="EMBL" id="BRLB01000007">
    <property type="protein sequence ID" value="GKX30149.1"/>
    <property type="molecule type" value="Genomic_DNA"/>
</dbReference>
<dbReference type="PANTHER" id="PTHR43842">
    <property type="entry name" value="PROPIONYL-COA CARBOXYLASE BETA CHAIN"/>
    <property type="match status" value="1"/>
</dbReference>
<sequence length="510" mass="55032">MSIQNMINELTSRRSVIEQGNEEAVKKLHADSKLTARERIEELLDTNSFVEIGAFVQHRATDFNLSVKDTPADGVVTGYGTIDGKLVYVYSQDVTVLGGALGEMHAKKICAVYDMAMKMGAPIIALLDSTGVRLQESTDALNGFGQIFLKQTLASGVIPQITAILGTCGGGATIIPSLSDFTFMTKKATNLFVNSPNSLDSKSETLETIASADFHSKETGIVDFVCQDETSLLSEVRNFVNLLPSNNFEESPIFDTNDDLNRASSELNDIVTEDISAGIDMKVVISQVADNNLFVETKANHAESLITGLIRLNGQTVGVVANQSVDNDALLTSIACNKGAKFVNFCDSFNIPVLTFTDVAGYSATVAEEKSGISKAVSKLLCAFAGATVPKVNVVVGRGFGTAYVAMNSKHIGADFVYAWPNSKVAMMNSDSAVKIMYADELDNSKISTKEINNKTAEYEELQASPYAAASRGYIDDIIEPAATRKRVIVALEMLYSKRESRPEKKHVTV</sequence>
<dbReference type="PANTHER" id="PTHR43842:SF2">
    <property type="entry name" value="PROPIONYL-COA CARBOXYLASE BETA CHAIN, MITOCHONDRIAL"/>
    <property type="match status" value="1"/>
</dbReference>
<accession>A0A9W5YBN6</accession>
<dbReference type="Pfam" id="PF01039">
    <property type="entry name" value="Carboxyl_trans"/>
    <property type="match status" value="1"/>
</dbReference>
<dbReference type="AlphaFoldDB" id="A0A9W5YBN6"/>
<dbReference type="SUPFAM" id="SSF52096">
    <property type="entry name" value="ClpP/crotonase"/>
    <property type="match status" value="2"/>
</dbReference>
<evidence type="ECO:0000259" key="1">
    <source>
        <dbReference type="PROSITE" id="PS50980"/>
    </source>
</evidence>
<evidence type="ECO:0000313" key="3">
    <source>
        <dbReference type="EMBL" id="GKX30149.1"/>
    </source>
</evidence>
<evidence type="ECO:0000259" key="2">
    <source>
        <dbReference type="PROSITE" id="PS50989"/>
    </source>
</evidence>
<dbReference type="InterPro" id="IPR051047">
    <property type="entry name" value="AccD/PCCB"/>
</dbReference>
<dbReference type="Proteomes" id="UP001144256">
    <property type="component" value="Unassembled WGS sequence"/>
</dbReference>
<organism evidence="3 4">
    <name type="scientific">Vallitalea longa</name>
    <dbReference type="NCBI Taxonomy" id="2936439"/>
    <lineage>
        <taxon>Bacteria</taxon>
        <taxon>Bacillati</taxon>
        <taxon>Bacillota</taxon>
        <taxon>Clostridia</taxon>
        <taxon>Lachnospirales</taxon>
        <taxon>Vallitaleaceae</taxon>
        <taxon>Vallitalea</taxon>
    </lineage>
</organism>
<keyword evidence="4" id="KW-1185">Reference proteome</keyword>
<dbReference type="PROSITE" id="PS50989">
    <property type="entry name" value="COA_CT_CTER"/>
    <property type="match status" value="1"/>
</dbReference>
<gene>
    <name evidence="3" type="ORF">SH1V18_26290</name>
</gene>
<dbReference type="InterPro" id="IPR011762">
    <property type="entry name" value="COA_CT_N"/>
</dbReference>
<dbReference type="Gene3D" id="3.90.226.10">
    <property type="entry name" value="2-enoyl-CoA Hydratase, Chain A, domain 1"/>
    <property type="match status" value="2"/>
</dbReference>
<dbReference type="InterPro" id="IPR011763">
    <property type="entry name" value="COA_CT_C"/>
</dbReference>
<feature type="domain" description="CoA carboxyltransferase N-terminal" evidence="1">
    <location>
        <begin position="1"/>
        <end position="255"/>
    </location>
</feature>
<name>A0A9W5YBN6_9FIRM</name>
<dbReference type="InterPro" id="IPR029045">
    <property type="entry name" value="ClpP/crotonase-like_dom_sf"/>
</dbReference>
<dbReference type="RefSeq" id="WP_281816074.1">
    <property type="nucleotide sequence ID" value="NZ_BRLB01000007.1"/>
</dbReference>
<reference evidence="3" key="1">
    <citation type="submission" date="2022-06" db="EMBL/GenBank/DDBJ databases">
        <title>Vallitalea longa sp. nov., an anaerobic bacterium isolated from marine sediment.</title>
        <authorList>
            <person name="Hirano S."/>
            <person name="Terahara T."/>
            <person name="Mori K."/>
            <person name="Hamada M."/>
            <person name="Matsumoto R."/>
            <person name="Kobayashi T."/>
        </authorList>
    </citation>
    <scope>NUCLEOTIDE SEQUENCE</scope>
    <source>
        <strain evidence="3">SH18-1</strain>
    </source>
</reference>
<evidence type="ECO:0000313" key="4">
    <source>
        <dbReference type="Proteomes" id="UP001144256"/>
    </source>
</evidence>
<feature type="domain" description="CoA carboxyltransferase C-terminal" evidence="2">
    <location>
        <begin position="259"/>
        <end position="494"/>
    </location>
</feature>
<protein>
    <submittedName>
        <fullName evidence="3">Methylmalonyl-CoA carboxyltransferase</fullName>
    </submittedName>
</protein>
<dbReference type="GO" id="GO:0004658">
    <property type="term" value="F:propionyl-CoA carboxylase activity"/>
    <property type="evidence" value="ECO:0007669"/>
    <property type="project" value="TreeGrafter"/>
</dbReference>
<proteinExistence type="predicted"/>
<dbReference type="InterPro" id="IPR034733">
    <property type="entry name" value="AcCoA_carboxyl_beta"/>
</dbReference>
<dbReference type="PROSITE" id="PS50980">
    <property type="entry name" value="COA_CT_NTER"/>
    <property type="match status" value="1"/>
</dbReference>